<feature type="domain" description="N-acetyltransferase" evidence="3">
    <location>
        <begin position="3"/>
        <end position="150"/>
    </location>
</feature>
<dbReference type="InterPro" id="IPR000182">
    <property type="entry name" value="GNAT_dom"/>
</dbReference>
<dbReference type="PROSITE" id="PS51186">
    <property type="entry name" value="GNAT"/>
    <property type="match status" value="1"/>
</dbReference>
<dbReference type="PANTHER" id="PTHR43877">
    <property type="entry name" value="AMINOALKYLPHOSPHONATE N-ACETYLTRANSFERASE-RELATED-RELATED"/>
    <property type="match status" value="1"/>
</dbReference>
<proteinExistence type="predicted"/>
<protein>
    <submittedName>
        <fullName evidence="4">GNAT family acetyltransferase</fullName>
    </submittedName>
</protein>
<evidence type="ECO:0000256" key="1">
    <source>
        <dbReference type="ARBA" id="ARBA00022679"/>
    </source>
</evidence>
<keyword evidence="2" id="KW-0012">Acyltransferase</keyword>
<dbReference type="Proteomes" id="UP000032748">
    <property type="component" value="Chromosome"/>
</dbReference>
<dbReference type="GO" id="GO:0016747">
    <property type="term" value="F:acyltransferase activity, transferring groups other than amino-acyl groups"/>
    <property type="evidence" value="ECO:0007669"/>
    <property type="project" value="InterPro"/>
</dbReference>
<dbReference type="AlphaFoldDB" id="A0A0D5Y269"/>
<name>A0A0D5Y269_9PSED</name>
<dbReference type="Gene3D" id="3.40.630.30">
    <property type="match status" value="1"/>
</dbReference>
<dbReference type="PATRIC" id="fig|587753.10.peg.3630"/>
<dbReference type="RefSeq" id="WP_045883908.1">
    <property type="nucleotide sequence ID" value="NZ_CP011110.1"/>
</dbReference>
<accession>A0A0D5Y269</accession>
<evidence type="ECO:0000256" key="2">
    <source>
        <dbReference type="ARBA" id="ARBA00023315"/>
    </source>
</evidence>
<dbReference type="InterPro" id="IPR050832">
    <property type="entry name" value="Bact_Acetyltransf"/>
</dbReference>
<reference evidence="4 5" key="1">
    <citation type="journal article" date="2015" name="Mol. Plant Microbe Interact.">
        <title>Comparative Genomic Analysis of Pseudomonas chlororaphis PCL1606 Reveals New Insight into Antifungal Compounds Involved in Biocontrol.</title>
        <authorList>
            <person name="Calderon C.E."/>
            <person name="Ramos C."/>
            <person name="de Vicente A."/>
            <person name="Cazorla F.M."/>
        </authorList>
    </citation>
    <scope>NUCLEOTIDE SEQUENCE [LARGE SCALE GENOMIC DNA]</scope>
    <source>
        <strain evidence="4 5">PCL1606</strain>
    </source>
</reference>
<dbReference type="InterPro" id="IPR016181">
    <property type="entry name" value="Acyl_CoA_acyltransferase"/>
</dbReference>
<evidence type="ECO:0000313" key="5">
    <source>
        <dbReference type="Proteomes" id="UP000032748"/>
    </source>
</evidence>
<dbReference type="PANTHER" id="PTHR43877:SF1">
    <property type="entry name" value="ACETYLTRANSFERASE"/>
    <property type="match status" value="1"/>
</dbReference>
<dbReference type="EMBL" id="CP011110">
    <property type="protein sequence ID" value="AKA25092.1"/>
    <property type="molecule type" value="Genomic_DNA"/>
</dbReference>
<evidence type="ECO:0000313" key="4">
    <source>
        <dbReference type="EMBL" id="AKA25092.1"/>
    </source>
</evidence>
<dbReference type="SUPFAM" id="SSF55729">
    <property type="entry name" value="Acyl-CoA N-acyltransferases (Nat)"/>
    <property type="match status" value="1"/>
</dbReference>
<gene>
    <name evidence="4" type="ORF">PCL1606_36410</name>
</gene>
<organism evidence="4 5">
    <name type="scientific">Pseudomonas chlororaphis</name>
    <dbReference type="NCBI Taxonomy" id="587753"/>
    <lineage>
        <taxon>Bacteria</taxon>
        <taxon>Pseudomonadati</taxon>
        <taxon>Pseudomonadota</taxon>
        <taxon>Gammaproteobacteria</taxon>
        <taxon>Pseudomonadales</taxon>
        <taxon>Pseudomonadaceae</taxon>
        <taxon>Pseudomonas</taxon>
    </lineage>
</organism>
<dbReference type="KEGG" id="pcz:PCL1606_36410"/>
<evidence type="ECO:0000259" key="3">
    <source>
        <dbReference type="PROSITE" id="PS51186"/>
    </source>
</evidence>
<keyword evidence="1 4" id="KW-0808">Transferase</keyword>
<dbReference type="Pfam" id="PF13673">
    <property type="entry name" value="Acetyltransf_10"/>
    <property type="match status" value="1"/>
</dbReference>
<dbReference type="OrthoDB" id="1821130at2"/>
<sequence length="153" mass="16643">MDCEIRRANEQDADAISRLIIATLHTSNAQDYPAAVIAQVQHSFSPQAVRHLLSQRQVFVAQAAGDIVGTASLDGAVVRSVFVAPARQGQGIGRQLLVELERQALGAGLTQLTVPASITAEGFYARLGFRTLREQFHGEERTLIMQRPLTPIL</sequence>
<dbReference type="CDD" id="cd04301">
    <property type="entry name" value="NAT_SF"/>
    <property type="match status" value="1"/>
</dbReference>